<sequence>MQTLRIVELFSLKNTSCLSWGGRVEGRVSGVLGNKETI</sequence>
<gene>
    <name evidence="1" type="ORF">BD94_1037</name>
</gene>
<reference evidence="1" key="1">
    <citation type="journal article" date="2013" name="Lancet">
        <title>First case of E anophelis outbreak in an intensive-care unit.</title>
        <authorList>
            <person name="Teo J."/>
            <person name="Tan S.Y."/>
            <person name="Tay M."/>
            <person name="Ding Y."/>
            <person name="Kjelleberg S."/>
            <person name="Givskov M."/>
            <person name="Lin R.T."/>
            <person name="Yang L."/>
        </authorList>
    </citation>
    <scope>NUCLEOTIDE SEQUENCE [LARGE SCALE GENOMIC DNA]</scope>
    <source>
        <strain evidence="1">NUHP1</strain>
    </source>
</reference>
<proteinExistence type="predicted"/>
<name>A0A077EBI1_9FLAO</name>
<evidence type="ECO:0000313" key="1">
    <source>
        <dbReference type="EMBL" id="AIL44812.1"/>
    </source>
</evidence>
<dbReference type="EMBL" id="CP007547">
    <property type="protein sequence ID" value="AIL44812.1"/>
    <property type="molecule type" value="Genomic_DNA"/>
</dbReference>
<dbReference type="KEGG" id="eao:BD94_1037"/>
<protein>
    <submittedName>
        <fullName evidence="1">Uncharacterized protein</fullName>
    </submittedName>
</protein>
<reference evidence="1" key="2">
    <citation type="journal article" date="2015" name="Genome Biol. Evol.">
        <title>Complete Genome Sequence and Transcriptomic Analysis of the Novel Pathogen Elizabethkingia anophelis in Response to Oxidative Stress.</title>
        <authorList>
            <person name="Li Y."/>
            <person name="Liu Y."/>
            <person name="Chew S.C."/>
            <person name="Tay M."/>
            <person name="Salido M.M."/>
            <person name="Teo J."/>
            <person name="Lauro F.M."/>
            <person name="Givskov M."/>
            <person name="Yang L."/>
        </authorList>
    </citation>
    <scope>NUCLEOTIDE SEQUENCE</scope>
    <source>
        <strain evidence="1">NUHP1</strain>
    </source>
</reference>
<organism evidence="1 2">
    <name type="scientific">Elizabethkingia anophelis NUHP1</name>
    <dbReference type="NCBI Taxonomy" id="1338011"/>
    <lineage>
        <taxon>Bacteria</taxon>
        <taxon>Pseudomonadati</taxon>
        <taxon>Bacteroidota</taxon>
        <taxon>Flavobacteriia</taxon>
        <taxon>Flavobacteriales</taxon>
        <taxon>Weeksellaceae</taxon>
        <taxon>Elizabethkingia</taxon>
    </lineage>
</organism>
<dbReference type="AlphaFoldDB" id="A0A077EBI1"/>
<dbReference type="Proteomes" id="UP000028933">
    <property type="component" value="Chromosome"/>
</dbReference>
<evidence type="ECO:0000313" key="2">
    <source>
        <dbReference type="Proteomes" id="UP000028933"/>
    </source>
</evidence>
<dbReference type="HOGENOM" id="CLU_3327426_0_0_10"/>
<accession>A0A077EBI1</accession>